<proteinExistence type="predicted"/>
<feature type="signal peptide" evidence="1">
    <location>
        <begin position="1"/>
        <end position="21"/>
    </location>
</feature>
<gene>
    <name evidence="2" type="ORF">AG1IA_03800</name>
</gene>
<evidence type="ECO:0000313" key="3">
    <source>
        <dbReference type="Proteomes" id="UP000011668"/>
    </source>
</evidence>
<keyword evidence="1" id="KW-0732">Signal</keyword>
<dbReference type="EMBL" id="AFRT01000908">
    <property type="protein sequence ID" value="ELU42177.1"/>
    <property type="molecule type" value="Genomic_DNA"/>
</dbReference>
<dbReference type="Proteomes" id="UP000011668">
    <property type="component" value="Unassembled WGS sequence"/>
</dbReference>
<name>L8WZC7_THACA</name>
<protein>
    <submittedName>
        <fullName evidence="2">Uncharacterized protein</fullName>
    </submittedName>
</protein>
<keyword evidence="3" id="KW-1185">Reference proteome</keyword>
<comment type="caution">
    <text evidence="2">The sequence shown here is derived from an EMBL/GenBank/DDBJ whole genome shotgun (WGS) entry which is preliminary data.</text>
</comment>
<dbReference type="AlphaFoldDB" id="L8WZC7"/>
<organism evidence="2 3">
    <name type="scientific">Thanatephorus cucumeris (strain AG1-IA)</name>
    <name type="common">Rice sheath blight fungus</name>
    <name type="synonym">Rhizoctonia solani</name>
    <dbReference type="NCBI Taxonomy" id="983506"/>
    <lineage>
        <taxon>Eukaryota</taxon>
        <taxon>Fungi</taxon>
        <taxon>Dikarya</taxon>
        <taxon>Basidiomycota</taxon>
        <taxon>Agaricomycotina</taxon>
        <taxon>Agaricomycetes</taxon>
        <taxon>Cantharellales</taxon>
        <taxon>Ceratobasidiaceae</taxon>
        <taxon>Rhizoctonia</taxon>
        <taxon>Rhizoctonia solani AG-1</taxon>
    </lineage>
</organism>
<dbReference type="OrthoDB" id="2384193at2759"/>
<accession>L8WZC7</accession>
<evidence type="ECO:0000256" key="1">
    <source>
        <dbReference type="SAM" id="SignalP"/>
    </source>
</evidence>
<feature type="chain" id="PRO_5003997668" evidence="1">
    <location>
        <begin position="22"/>
        <end position="44"/>
    </location>
</feature>
<dbReference type="HOGENOM" id="CLU_3224891_0_0_1"/>
<evidence type="ECO:0000313" key="2">
    <source>
        <dbReference type="EMBL" id="ELU42177.1"/>
    </source>
</evidence>
<sequence>MTHTSPATSALWLFCYLVTHLWKFDRFACIKYVVLSTWNIGDVC</sequence>
<reference evidence="2 3" key="1">
    <citation type="journal article" date="2013" name="Nat. Commun.">
        <title>The evolution and pathogenic mechanisms of the rice sheath blight pathogen.</title>
        <authorList>
            <person name="Zheng A."/>
            <person name="Lin R."/>
            <person name="Xu L."/>
            <person name="Qin P."/>
            <person name="Tang C."/>
            <person name="Ai P."/>
            <person name="Zhang D."/>
            <person name="Liu Y."/>
            <person name="Sun Z."/>
            <person name="Feng H."/>
            <person name="Wang Y."/>
            <person name="Chen Y."/>
            <person name="Liang X."/>
            <person name="Fu R."/>
            <person name="Li Q."/>
            <person name="Zhang J."/>
            <person name="Yu X."/>
            <person name="Xie Z."/>
            <person name="Ding L."/>
            <person name="Guan P."/>
            <person name="Tang J."/>
            <person name="Liang Y."/>
            <person name="Wang S."/>
            <person name="Deng Q."/>
            <person name="Li S."/>
            <person name="Zhu J."/>
            <person name="Wang L."/>
            <person name="Liu H."/>
            <person name="Li P."/>
        </authorList>
    </citation>
    <scope>NUCLEOTIDE SEQUENCE [LARGE SCALE GENOMIC DNA]</scope>
    <source>
        <strain evidence="3">AG-1 IA</strain>
    </source>
</reference>